<dbReference type="AlphaFoldDB" id="A0A1V6CDX9"/>
<dbReference type="SUPFAM" id="SSF53756">
    <property type="entry name" value="UDP-Glycosyltransferase/glycogen phosphorylase"/>
    <property type="match status" value="1"/>
</dbReference>
<name>A0A1V6CDX9_UNCT6</name>
<accession>A0A1V6CDX9</accession>
<evidence type="ECO:0008006" key="2">
    <source>
        <dbReference type="Google" id="ProtNLM"/>
    </source>
</evidence>
<comment type="caution">
    <text evidence="1">The sequence shown here is derived from an EMBL/GenBank/DDBJ whole genome shotgun (WGS) entry which is preliminary data.</text>
</comment>
<proteinExistence type="predicted"/>
<protein>
    <recommendedName>
        <fullName evidence="2">Glycosyltransferase subfamily 4-like N-terminal domain-containing protein</fullName>
    </recommendedName>
</protein>
<organism evidence="1">
    <name type="scientific">candidate division TA06 bacterium ADurb.Bin131</name>
    <dbReference type="NCBI Taxonomy" id="1852827"/>
    <lineage>
        <taxon>Bacteria</taxon>
        <taxon>Bacteria division TA06</taxon>
    </lineage>
</organism>
<gene>
    <name evidence="1" type="ORF">BWX89_00136</name>
</gene>
<reference evidence="1" key="1">
    <citation type="submission" date="2017-02" db="EMBL/GenBank/DDBJ databases">
        <title>Delving into the versatile metabolic prowess of the omnipresent phylum Bacteroidetes.</title>
        <authorList>
            <person name="Nobu M.K."/>
            <person name="Mei R."/>
            <person name="Narihiro T."/>
            <person name="Kuroda K."/>
            <person name="Liu W.-T."/>
        </authorList>
    </citation>
    <scope>NUCLEOTIDE SEQUENCE</scope>
    <source>
        <strain evidence="1">ADurb.Bin131</strain>
    </source>
</reference>
<evidence type="ECO:0000313" key="1">
    <source>
        <dbReference type="EMBL" id="OQB75111.1"/>
    </source>
</evidence>
<dbReference type="EMBL" id="MWDQ01000023">
    <property type="protein sequence ID" value="OQB75111.1"/>
    <property type="molecule type" value="Genomic_DNA"/>
</dbReference>
<dbReference type="Gene3D" id="3.40.50.2000">
    <property type="entry name" value="Glycogen Phosphorylase B"/>
    <property type="match status" value="1"/>
</dbReference>
<dbReference type="Proteomes" id="UP000485562">
    <property type="component" value="Unassembled WGS sequence"/>
</dbReference>
<sequence length="206" mass="23611">MEKNITKPTSVPRYKILFLVSAYPTKNHPVKGIFVKRHAEAIAKFCDVVVLYITDAPHIKNKTYELNYSEENKIPTVRVYHGKIKKLPIIYGLQKDLIYIIAARIGFKTIKKRFGKPDIVHVNVIKPAGKIPVILKFLHKIPFLITEHSSSFLPADGKYKKTQTLQKFFTKLVVKNAESNNSFQCIKRCNVITWTKKSIFCCSKCG</sequence>